<evidence type="ECO:0000256" key="1">
    <source>
        <dbReference type="ARBA" id="ARBA00022857"/>
    </source>
</evidence>
<keyword evidence="2" id="KW-0560">Oxidoreductase</keyword>
<dbReference type="InterPro" id="IPR011032">
    <property type="entry name" value="GroES-like_sf"/>
</dbReference>
<proteinExistence type="predicted"/>
<accession>A0AA37UTK2</accession>
<reference evidence="4 5" key="1">
    <citation type="journal article" date="2014" name="Int. J. Syst. Evol. Microbiol.">
        <title>Complete genome sequence of Corynebacterium casei LMG S-19264T (=DSM 44701T), isolated from a smear-ripened cheese.</title>
        <authorList>
            <consortium name="US DOE Joint Genome Institute (JGI-PGF)"/>
            <person name="Walter F."/>
            <person name="Albersmeier A."/>
            <person name="Kalinowski J."/>
            <person name="Ruckert C."/>
        </authorList>
    </citation>
    <scope>NUCLEOTIDE SEQUENCE [LARGE SCALE GENOMIC DNA]</scope>
    <source>
        <strain evidence="4 5">NBRC 112289</strain>
    </source>
</reference>
<protein>
    <submittedName>
        <fullName evidence="4">NAD(P)H quinone oxidoreductase</fullName>
    </submittedName>
</protein>
<evidence type="ECO:0000313" key="4">
    <source>
        <dbReference type="EMBL" id="GMA28102.1"/>
    </source>
</evidence>
<dbReference type="Proteomes" id="UP001157160">
    <property type="component" value="Unassembled WGS sequence"/>
</dbReference>
<dbReference type="Gene3D" id="3.40.50.720">
    <property type="entry name" value="NAD(P)-binding Rossmann-like Domain"/>
    <property type="match status" value="1"/>
</dbReference>
<sequence length="326" mass="33886">MRAITISRPGGPEVLTVSEVEEPAPGPHEVVIDVAAAGVNRADVAQRQGVYPPPEGAPAWPGLEVSGIVVALGASVSQWRVGDYVVALLSGGGYADRVAVDEGLVLPMPKGVDLALAAGLPEAVATVWSNLVLEAGLREGDVLLVHGGASGVGTIAIQIGAALGATVYATAGSAEKVALCEQLGAARGIDYRGEDFVEVVQQETEGRGVDVILDMVGGDYLARDVAALATGGRIQLIATQRGREATIDASVLMAKRARIHGTTLRARPLEERRAIVAAVREHAWPLVERGAVQVFLDSAYPLDFAATAHRRMESGEHAGKILLAVR</sequence>
<dbReference type="AlphaFoldDB" id="A0AA37UTK2"/>
<dbReference type="InterPro" id="IPR036291">
    <property type="entry name" value="NAD(P)-bd_dom_sf"/>
</dbReference>
<dbReference type="GO" id="GO:0070402">
    <property type="term" value="F:NADPH binding"/>
    <property type="evidence" value="ECO:0007669"/>
    <property type="project" value="TreeGrafter"/>
</dbReference>
<dbReference type="Pfam" id="PF08240">
    <property type="entry name" value="ADH_N"/>
    <property type="match status" value="1"/>
</dbReference>
<evidence type="ECO:0000313" key="5">
    <source>
        <dbReference type="Proteomes" id="UP001157160"/>
    </source>
</evidence>
<dbReference type="RefSeq" id="WP_284231368.1">
    <property type="nucleotide sequence ID" value="NZ_BSUL01000001.1"/>
</dbReference>
<keyword evidence="5" id="KW-1185">Reference proteome</keyword>
<dbReference type="PANTHER" id="PTHR48106">
    <property type="entry name" value="QUINONE OXIDOREDUCTASE PIG3-RELATED"/>
    <property type="match status" value="1"/>
</dbReference>
<feature type="domain" description="Enoyl reductase (ER)" evidence="3">
    <location>
        <begin position="10"/>
        <end position="323"/>
    </location>
</feature>
<gene>
    <name evidence="4" type="ORF">GCM10025874_13550</name>
</gene>
<dbReference type="Pfam" id="PF00107">
    <property type="entry name" value="ADH_zinc_N"/>
    <property type="match status" value="1"/>
</dbReference>
<dbReference type="Gene3D" id="3.90.180.10">
    <property type="entry name" value="Medium-chain alcohol dehydrogenases, catalytic domain"/>
    <property type="match status" value="1"/>
</dbReference>
<organism evidence="4 5">
    <name type="scientific">Arenivirga flava</name>
    <dbReference type="NCBI Taxonomy" id="1930060"/>
    <lineage>
        <taxon>Bacteria</taxon>
        <taxon>Bacillati</taxon>
        <taxon>Actinomycetota</taxon>
        <taxon>Actinomycetes</taxon>
        <taxon>Micrococcales</taxon>
        <taxon>Microbacteriaceae</taxon>
        <taxon>Arenivirga</taxon>
    </lineage>
</organism>
<dbReference type="SUPFAM" id="SSF50129">
    <property type="entry name" value="GroES-like"/>
    <property type="match status" value="1"/>
</dbReference>
<dbReference type="CDD" id="cd05276">
    <property type="entry name" value="p53_inducible_oxidoreductase"/>
    <property type="match status" value="1"/>
</dbReference>
<keyword evidence="1" id="KW-0521">NADP</keyword>
<name>A0AA37UTK2_9MICO</name>
<dbReference type="SMART" id="SM00829">
    <property type="entry name" value="PKS_ER"/>
    <property type="match status" value="1"/>
</dbReference>
<dbReference type="NCBIfam" id="TIGR02824">
    <property type="entry name" value="quinone_pig3"/>
    <property type="match status" value="1"/>
</dbReference>
<evidence type="ECO:0000256" key="2">
    <source>
        <dbReference type="ARBA" id="ARBA00023002"/>
    </source>
</evidence>
<dbReference type="EMBL" id="BSUL01000001">
    <property type="protein sequence ID" value="GMA28102.1"/>
    <property type="molecule type" value="Genomic_DNA"/>
</dbReference>
<comment type="caution">
    <text evidence="4">The sequence shown here is derived from an EMBL/GenBank/DDBJ whole genome shotgun (WGS) entry which is preliminary data.</text>
</comment>
<dbReference type="InterPro" id="IPR014189">
    <property type="entry name" value="Quinone_OxRdtase_PIG3"/>
</dbReference>
<dbReference type="InterPro" id="IPR013149">
    <property type="entry name" value="ADH-like_C"/>
</dbReference>
<dbReference type="SUPFAM" id="SSF51735">
    <property type="entry name" value="NAD(P)-binding Rossmann-fold domains"/>
    <property type="match status" value="1"/>
</dbReference>
<dbReference type="InterPro" id="IPR020843">
    <property type="entry name" value="ER"/>
</dbReference>
<evidence type="ECO:0000259" key="3">
    <source>
        <dbReference type="SMART" id="SM00829"/>
    </source>
</evidence>
<dbReference type="InterPro" id="IPR013154">
    <property type="entry name" value="ADH-like_N"/>
</dbReference>
<dbReference type="PANTHER" id="PTHR48106:SF8">
    <property type="entry name" value="OS02G0805600 PROTEIN"/>
    <property type="match status" value="1"/>
</dbReference>
<dbReference type="GO" id="GO:0016651">
    <property type="term" value="F:oxidoreductase activity, acting on NAD(P)H"/>
    <property type="evidence" value="ECO:0007669"/>
    <property type="project" value="TreeGrafter"/>
</dbReference>